<evidence type="ECO:0000313" key="3">
    <source>
        <dbReference type="EMBL" id="VDM24850.1"/>
    </source>
</evidence>
<feature type="region of interest" description="Disordered" evidence="1">
    <location>
        <begin position="1"/>
        <end position="24"/>
    </location>
</feature>
<evidence type="ECO:0000256" key="2">
    <source>
        <dbReference type="SAM" id="Phobius"/>
    </source>
</evidence>
<name>A0A183TX09_TOXCA</name>
<reference evidence="3 4" key="2">
    <citation type="submission" date="2018-11" db="EMBL/GenBank/DDBJ databases">
        <authorList>
            <consortium name="Pathogen Informatics"/>
        </authorList>
    </citation>
    <scope>NUCLEOTIDE SEQUENCE [LARGE SCALE GENOMIC DNA]</scope>
</reference>
<gene>
    <name evidence="3" type="ORF">TCNE_LOCUS779</name>
</gene>
<organism evidence="4 5">
    <name type="scientific">Toxocara canis</name>
    <name type="common">Canine roundworm</name>
    <dbReference type="NCBI Taxonomy" id="6265"/>
    <lineage>
        <taxon>Eukaryota</taxon>
        <taxon>Metazoa</taxon>
        <taxon>Ecdysozoa</taxon>
        <taxon>Nematoda</taxon>
        <taxon>Chromadorea</taxon>
        <taxon>Rhabditida</taxon>
        <taxon>Spirurina</taxon>
        <taxon>Ascaridomorpha</taxon>
        <taxon>Ascaridoidea</taxon>
        <taxon>Toxocaridae</taxon>
        <taxon>Toxocara</taxon>
    </lineage>
</organism>
<feature type="transmembrane region" description="Helical" evidence="2">
    <location>
        <begin position="39"/>
        <end position="61"/>
    </location>
</feature>
<keyword evidence="2" id="KW-0472">Membrane</keyword>
<keyword evidence="2" id="KW-0812">Transmembrane</keyword>
<keyword evidence="4" id="KW-1185">Reference proteome</keyword>
<reference evidence="5" key="1">
    <citation type="submission" date="2016-06" db="UniProtKB">
        <authorList>
            <consortium name="WormBaseParasite"/>
        </authorList>
    </citation>
    <scope>IDENTIFICATION</scope>
</reference>
<dbReference type="WBParaSite" id="TCNE_0000077801-mRNA-1">
    <property type="protein sequence ID" value="TCNE_0000077801-mRNA-1"/>
    <property type="gene ID" value="TCNE_0000077801"/>
</dbReference>
<proteinExistence type="predicted"/>
<keyword evidence="2" id="KW-1133">Transmembrane helix</keyword>
<evidence type="ECO:0000313" key="5">
    <source>
        <dbReference type="WBParaSite" id="TCNE_0000077801-mRNA-1"/>
    </source>
</evidence>
<accession>A0A183TX09</accession>
<evidence type="ECO:0000256" key="1">
    <source>
        <dbReference type="SAM" id="MobiDB-lite"/>
    </source>
</evidence>
<dbReference type="Proteomes" id="UP000050794">
    <property type="component" value="Unassembled WGS sequence"/>
</dbReference>
<sequence length="105" mass="11300">MSQEIVPGSSVASESESSDTKVVPTTSRINTNKMGVLGAISYIIGSVVGSGIFIAPTTVLAETDSVSRSVRSLSNVLRIFVCKRTFFCKDLYMSINCWRILSTSV</sequence>
<dbReference type="AlphaFoldDB" id="A0A183TX09"/>
<dbReference type="EMBL" id="UYWY01000441">
    <property type="protein sequence ID" value="VDM24850.1"/>
    <property type="molecule type" value="Genomic_DNA"/>
</dbReference>
<evidence type="ECO:0000313" key="4">
    <source>
        <dbReference type="Proteomes" id="UP000050794"/>
    </source>
</evidence>
<protein>
    <submittedName>
        <fullName evidence="5">Y+L amino acid transporter 2</fullName>
    </submittedName>
</protein>